<evidence type="ECO:0000256" key="6">
    <source>
        <dbReference type="ARBA" id="ARBA00023015"/>
    </source>
</evidence>
<dbReference type="GO" id="GO:0008270">
    <property type="term" value="F:zinc ion binding"/>
    <property type="evidence" value="ECO:0007669"/>
    <property type="project" value="UniProtKB-KW"/>
</dbReference>
<reference evidence="12" key="1">
    <citation type="submission" date="2019-10" db="EMBL/GenBank/DDBJ databases">
        <authorList>
            <person name="Zhang R."/>
            <person name="Pan Y."/>
            <person name="Wang J."/>
            <person name="Ma R."/>
            <person name="Yu S."/>
        </authorList>
    </citation>
    <scope>NUCLEOTIDE SEQUENCE</scope>
    <source>
        <strain evidence="12">LA-IB0</strain>
        <tissue evidence="12">Leaf</tissue>
    </source>
</reference>
<dbReference type="EMBL" id="WHWC01000001">
    <property type="protein sequence ID" value="KAG8390571.1"/>
    <property type="molecule type" value="Genomic_DNA"/>
</dbReference>
<evidence type="ECO:0000256" key="2">
    <source>
        <dbReference type="ARBA" id="ARBA00022723"/>
    </source>
</evidence>
<protein>
    <recommendedName>
        <fullName evidence="11">C2H2-type domain-containing protein</fullName>
    </recommendedName>
</protein>
<name>A0AAV6YCE7_9LAMI</name>
<dbReference type="GO" id="GO:0005634">
    <property type="term" value="C:nucleus"/>
    <property type="evidence" value="ECO:0007669"/>
    <property type="project" value="UniProtKB-SubCell"/>
</dbReference>
<dbReference type="InterPro" id="IPR013087">
    <property type="entry name" value="Znf_C2H2_type"/>
</dbReference>
<evidence type="ECO:0000256" key="4">
    <source>
        <dbReference type="ARBA" id="ARBA00022771"/>
    </source>
</evidence>
<dbReference type="PROSITE" id="PS00028">
    <property type="entry name" value="ZINC_FINGER_C2H2_1"/>
    <property type="match status" value="2"/>
</dbReference>
<evidence type="ECO:0000256" key="9">
    <source>
        <dbReference type="PROSITE-ProRule" id="PRU00042"/>
    </source>
</evidence>
<evidence type="ECO:0000256" key="10">
    <source>
        <dbReference type="SAM" id="MobiDB-lite"/>
    </source>
</evidence>
<evidence type="ECO:0000256" key="7">
    <source>
        <dbReference type="ARBA" id="ARBA00023163"/>
    </source>
</evidence>
<evidence type="ECO:0000313" key="12">
    <source>
        <dbReference type="EMBL" id="KAG8390571.1"/>
    </source>
</evidence>
<dbReference type="PANTHER" id="PTHR26374:SF456">
    <property type="entry name" value="ZINC FINGER PROTEIN ZAT5-LIKE"/>
    <property type="match status" value="1"/>
</dbReference>
<keyword evidence="4 9" id="KW-0863">Zinc-finger</keyword>
<dbReference type="SMART" id="SM00355">
    <property type="entry name" value="ZnF_C2H2"/>
    <property type="match status" value="2"/>
</dbReference>
<dbReference type="Pfam" id="PF13912">
    <property type="entry name" value="zf-C2H2_6"/>
    <property type="match status" value="2"/>
</dbReference>
<dbReference type="Gene3D" id="3.30.160.60">
    <property type="entry name" value="Classic Zinc Finger"/>
    <property type="match status" value="1"/>
</dbReference>
<keyword evidence="8" id="KW-0539">Nucleus</keyword>
<dbReference type="SUPFAM" id="SSF57667">
    <property type="entry name" value="beta-beta-alpha zinc fingers"/>
    <property type="match status" value="1"/>
</dbReference>
<gene>
    <name evidence="12" type="ORF">BUALT_Bualt01G0097300</name>
</gene>
<keyword evidence="2" id="KW-0479">Metal-binding</keyword>
<accession>A0AAV6YCE7</accession>
<feature type="compositionally biased region" description="Polar residues" evidence="10">
    <location>
        <begin position="35"/>
        <end position="64"/>
    </location>
</feature>
<feature type="domain" description="C2H2-type" evidence="11">
    <location>
        <begin position="134"/>
        <end position="161"/>
    </location>
</feature>
<keyword evidence="6" id="KW-0805">Transcription regulation</keyword>
<comment type="subcellular location">
    <subcellularLocation>
        <location evidence="1">Nucleus</location>
    </subcellularLocation>
</comment>
<evidence type="ECO:0000259" key="11">
    <source>
        <dbReference type="PROSITE" id="PS50157"/>
    </source>
</evidence>
<comment type="caution">
    <text evidence="12">The sequence shown here is derived from an EMBL/GenBank/DDBJ whole genome shotgun (WGS) entry which is preliminary data.</text>
</comment>
<feature type="region of interest" description="Disordered" evidence="10">
    <location>
        <begin position="1"/>
        <end position="72"/>
    </location>
</feature>
<evidence type="ECO:0000313" key="13">
    <source>
        <dbReference type="Proteomes" id="UP000826271"/>
    </source>
</evidence>
<keyword evidence="7" id="KW-0804">Transcription</keyword>
<dbReference type="PROSITE" id="PS50157">
    <property type="entry name" value="ZINC_FINGER_C2H2_2"/>
    <property type="match status" value="2"/>
</dbReference>
<evidence type="ECO:0000256" key="8">
    <source>
        <dbReference type="ARBA" id="ARBA00023242"/>
    </source>
</evidence>
<proteinExistence type="predicted"/>
<keyword evidence="13" id="KW-1185">Reference proteome</keyword>
<dbReference type="Proteomes" id="UP000826271">
    <property type="component" value="Unassembled WGS sequence"/>
</dbReference>
<feature type="compositionally biased region" description="Basic and acidic residues" evidence="10">
    <location>
        <begin position="271"/>
        <end position="282"/>
    </location>
</feature>
<keyword evidence="3" id="KW-0677">Repeat</keyword>
<feature type="compositionally biased region" description="Basic residues" evidence="10">
    <location>
        <begin position="19"/>
        <end position="28"/>
    </location>
</feature>
<dbReference type="PANTHER" id="PTHR26374">
    <property type="entry name" value="ZINC FINGER PROTEIN ZAT5"/>
    <property type="match status" value="1"/>
</dbReference>
<organism evidence="12 13">
    <name type="scientific">Buddleja alternifolia</name>
    <dbReference type="NCBI Taxonomy" id="168488"/>
    <lineage>
        <taxon>Eukaryota</taxon>
        <taxon>Viridiplantae</taxon>
        <taxon>Streptophyta</taxon>
        <taxon>Embryophyta</taxon>
        <taxon>Tracheophyta</taxon>
        <taxon>Spermatophyta</taxon>
        <taxon>Magnoliopsida</taxon>
        <taxon>eudicotyledons</taxon>
        <taxon>Gunneridae</taxon>
        <taxon>Pentapetalae</taxon>
        <taxon>asterids</taxon>
        <taxon>lamiids</taxon>
        <taxon>Lamiales</taxon>
        <taxon>Scrophulariaceae</taxon>
        <taxon>Buddlejeae</taxon>
        <taxon>Buddleja</taxon>
    </lineage>
</organism>
<evidence type="ECO:0000256" key="3">
    <source>
        <dbReference type="ARBA" id="ARBA00022737"/>
    </source>
</evidence>
<sequence>MEEVEAPSCQNKDHYPIAKGKRSKRHRPLSPIPFTFTSSTIGGDYDTTTDNNGNPRPNPSFSIASSEDSTTTEEQDTAISLILLARGHYSRVLPNPKIDYNLQFSKVNKRYEETSVAATNKPNDTKLVGGACIYACKTCNRAFASFQALGGHRASHKKPKNDKKLVIFDEEDFPSPSKKIMPPNSLSLQLSNISTASTTMKPFPSPRMHECSYCGMEFTSGQALGGHMRRHRAGMISQSLNQPAAYIMDPEEPKQPKNGLSLDLNLPAPEDENKKLDLEKRQQQQQQNEVAKNRLLLSTNPTLANCPY</sequence>
<keyword evidence="5" id="KW-0862">Zinc</keyword>
<dbReference type="AlphaFoldDB" id="A0AAV6YCE7"/>
<feature type="domain" description="C2H2-type" evidence="11">
    <location>
        <begin position="209"/>
        <end position="231"/>
    </location>
</feature>
<dbReference type="InterPro" id="IPR036236">
    <property type="entry name" value="Znf_C2H2_sf"/>
</dbReference>
<evidence type="ECO:0000256" key="1">
    <source>
        <dbReference type="ARBA" id="ARBA00004123"/>
    </source>
</evidence>
<feature type="region of interest" description="Disordered" evidence="10">
    <location>
        <begin position="249"/>
        <end position="290"/>
    </location>
</feature>
<evidence type="ECO:0000256" key="5">
    <source>
        <dbReference type="ARBA" id="ARBA00022833"/>
    </source>
</evidence>